<organism evidence="2 4">
    <name type="scientific">Araneus ventricosus</name>
    <name type="common">Orbweaver spider</name>
    <name type="synonym">Epeira ventricosa</name>
    <dbReference type="NCBI Taxonomy" id="182803"/>
    <lineage>
        <taxon>Eukaryota</taxon>
        <taxon>Metazoa</taxon>
        <taxon>Ecdysozoa</taxon>
        <taxon>Arthropoda</taxon>
        <taxon>Chelicerata</taxon>
        <taxon>Arachnida</taxon>
        <taxon>Araneae</taxon>
        <taxon>Araneomorphae</taxon>
        <taxon>Entelegynae</taxon>
        <taxon>Araneoidea</taxon>
        <taxon>Araneidae</taxon>
        <taxon>Araneus</taxon>
    </lineage>
</organism>
<proteinExistence type="predicted"/>
<keyword evidence="4" id="KW-1185">Reference proteome</keyword>
<feature type="domain" description="Large T antigen polyomavirus C-terminal" evidence="1">
    <location>
        <begin position="1"/>
        <end position="90"/>
    </location>
</feature>
<evidence type="ECO:0000313" key="4">
    <source>
        <dbReference type="Proteomes" id="UP000499080"/>
    </source>
</evidence>
<dbReference type="AlphaFoldDB" id="A0A4Y2AK23"/>
<dbReference type="EMBL" id="BGPR01156772">
    <property type="protein sequence ID" value="GBL80247.1"/>
    <property type="molecule type" value="Genomic_DNA"/>
</dbReference>
<protein>
    <recommendedName>
        <fullName evidence="1">Large T antigen polyomavirus C-terminal domain-containing protein</fullName>
    </recommendedName>
</protein>
<dbReference type="Gene3D" id="3.40.50.300">
    <property type="entry name" value="P-loop containing nucleotide triphosphate hydrolases"/>
    <property type="match status" value="1"/>
</dbReference>
<evidence type="ECO:0000313" key="3">
    <source>
        <dbReference type="EMBL" id="GBL80247.1"/>
    </source>
</evidence>
<gene>
    <name evidence="3" type="ORF">AVEN_177397_1</name>
    <name evidence="2" type="ORF">AVEN_90759_1</name>
</gene>
<feature type="non-terminal residue" evidence="2">
    <location>
        <position position="1"/>
    </location>
</feature>
<name>A0A4Y2AK23_ARAVE</name>
<comment type="caution">
    <text evidence="2">The sequence shown here is derived from an EMBL/GenBank/DDBJ whole genome shotgun (WGS) entry which is preliminary data.</text>
</comment>
<dbReference type="GO" id="GO:0006260">
    <property type="term" value="P:DNA replication"/>
    <property type="evidence" value="ECO:0007669"/>
    <property type="project" value="InterPro"/>
</dbReference>
<dbReference type="GO" id="GO:0003677">
    <property type="term" value="F:DNA binding"/>
    <property type="evidence" value="ECO:0007669"/>
    <property type="project" value="InterPro"/>
</dbReference>
<dbReference type="Proteomes" id="UP000499080">
    <property type="component" value="Unassembled WGS sequence"/>
</dbReference>
<dbReference type="EMBL" id="BGPR01156762">
    <property type="protein sequence ID" value="GBL80241.1"/>
    <property type="molecule type" value="Genomic_DNA"/>
</dbReference>
<evidence type="ECO:0000259" key="1">
    <source>
        <dbReference type="Pfam" id="PF06431"/>
    </source>
</evidence>
<evidence type="ECO:0000313" key="2">
    <source>
        <dbReference type="EMBL" id="GBL80241.1"/>
    </source>
</evidence>
<dbReference type="GO" id="GO:0005524">
    <property type="term" value="F:ATP binding"/>
    <property type="evidence" value="ECO:0007669"/>
    <property type="project" value="InterPro"/>
</dbReference>
<accession>A0A4Y2AK23</accession>
<dbReference type="Pfam" id="PF06431">
    <property type="entry name" value="Polyoma_lg_T_C"/>
    <property type="match status" value="1"/>
</dbReference>
<dbReference type="InterPro" id="IPR027417">
    <property type="entry name" value="P-loop_NTPase"/>
</dbReference>
<sequence>FYLCQAIGKRFILFDGVKGRSLGSENLPSGPGFANLDDLRDHIDGHVEVQLEKKNMQPISQVFPCEIITCNDYHIHQSLKERIVGPIEMKAFPFPCCPQNNGGNDLHWTRSLQVAAGRGTHFGIPLQEQEKVGE</sequence>
<dbReference type="InterPro" id="IPR010932">
    <property type="entry name" value="Lg_T_Ag_Polyomavir_C"/>
</dbReference>
<reference evidence="2 4" key="1">
    <citation type="journal article" date="2019" name="Sci. Rep.">
        <title>Orb-weaving spider Araneus ventricosus genome elucidates the spidroin gene catalogue.</title>
        <authorList>
            <person name="Kono N."/>
            <person name="Nakamura H."/>
            <person name="Ohtoshi R."/>
            <person name="Moran D.A.P."/>
            <person name="Shinohara A."/>
            <person name="Yoshida Y."/>
            <person name="Fujiwara M."/>
            <person name="Mori M."/>
            <person name="Tomita M."/>
            <person name="Arakawa K."/>
        </authorList>
    </citation>
    <scope>NUCLEOTIDE SEQUENCE [LARGE SCALE GENOMIC DNA]</scope>
</reference>